<dbReference type="Proteomes" id="UP000280960">
    <property type="component" value="Chromosome"/>
</dbReference>
<dbReference type="PANTHER" id="PTHR14226:SF29">
    <property type="entry name" value="NEUROPATHY TARGET ESTERASE SWS"/>
    <property type="match status" value="1"/>
</dbReference>
<dbReference type="SUPFAM" id="SSF52151">
    <property type="entry name" value="FabD/lysophospholipase-like"/>
    <property type="match status" value="1"/>
</dbReference>
<proteinExistence type="predicted"/>
<keyword evidence="7" id="KW-1185">Reference proteome</keyword>
<gene>
    <name evidence="6" type="ORF">D2962_16255</name>
</gene>
<feature type="domain" description="PNPLA" evidence="5">
    <location>
        <begin position="7"/>
        <end position="204"/>
    </location>
</feature>
<dbReference type="RefSeq" id="WP_122015828.1">
    <property type="nucleotide sequence ID" value="NZ_CP033169.1"/>
</dbReference>
<accession>A0A3G2R9Y5</accession>
<dbReference type="CDD" id="cd07205">
    <property type="entry name" value="Pat_PNPLA6_PNPLA7_NTE1_like"/>
    <property type="match status" value="1"/>
</dbReference>
<dbReference type="InterPro" id="IPR050301">
    <property type="entry name" value="NTE"/>
</dbReference>
<dbReference type="Gene3D" id="3.40.1090.10">
    <property type="entry name" value="Cytosolic phospholipase A2 catalytic domain"/>
    <property type="match status" value="2"/>
</dbReference>
<dbReference type="GO" id="GO:0016042">
    <property type="term" value="P:lipid catabolic process"/>
    <property type="evidence" value="ECO:0007669"/>
    <property type="project" value="UniProtKB-UniRule"/>
</dbReference>
<dbReference type="AlphaFoldDB" id="A0A3G2R9Y5"/>
<evidence type="ECO:0000313" key="7">
    <source>
        <dbReference type="Proteomes" id="UP000280960"/>
    </source>
</evidence>
<protein>
    <submittedName>
        <fullName evidence="6">Patatin</fullName>
    </submittedName>
</protein>
<evidence type="ECO:0000256" key="2">
    <source>
        <dbReference type="ARBA" id="ARBA00022963"/>
    </source>
</evidence>
<feature type="active site" description="Proton acceptor" evidence="4">
    <location>
        <position position="191"/>
    </location>
</feature>
<evidence type="ECO:0000256" key="1">
    <source>
        <dbReference type="ARBA" id="ARBA00022801"/>
    </source>
</evidence>
<evidence type="ECO:0000259" key="5">
    <source>
        <dbReference type="PROSITE" id="PS51635"/>
    </source>
</evidence>
<keyword evidence="2 4" id="KW-0442">Lipid degradation</keyword>
<feature type="active site" description="Nucleophile" evidence="4">
    <location>
        <position position="40"/>
    </location>
</feature>
<dbReference type="GO" id="GO:0016787">
    <property type="term" value="F:hydrolase activity"/>
    <property type="evidence" value="ECO:0007669"/>
    <property type="project" value="UniProtKB-UniRule"/>
</dbReference>
<evidence type="ECO:0000313" key="6">
    <source>
        <dbReference type="EMBL" id="AYO32344.1"/>
    </source>
</evidence>
<keyword evidence="3 4" id="KW-0443">Lipid metabolism</keyword>
<organism evidence="6 7">
    <name type="scientific">Biomaibacter acetigenes</name>
    <dbReference type="NCBI Taxonomy" id="2316383"/>
    <lineage>
        <taxon>Bacteria</taxon>
        <taxon>Bacillati</taxon>
        <taxon>Bacillota</taxon>
        <taxon>Clostridia</taxon>
        <taxon>Thermosediminibacterales</taxon>
        <taxon>Tepidanaerobacteraceae</taxon>
        <taxon>Biomaibacter</taxon>
    </lineage>
</organism>
<dbReference type="EMBL" id="CP033169">
    <property type="protein sequence ID" value="AYO32344.1"/>
    <property type="molecule type" value="Genomic_DNA"/>
</dbReference>
<keyword evidence="1 4" id="KW-0378">Hydrolase</keyword>
<evidence type="ECO:0000256" key="3">
    <source>
        <dbReference type="ARBA" id="ARBA00023098"/>
    </source>
</evidence>
<dbReference type="PANTHER" id="PTHR14226">
    <property type="entry name" value="NEUROPATHY TARGET ESTERASE/SWISS CHEESE D.MELANOGASTER"/>
    <property type="match status" value="1"/>
</dbReference>
<dbReference type="InterPro" id="IPR002641">
    <property type="entry name" value="PNPLA_dom"/>
</dbReference>
<evidence type="ECO:0000256" key="4">
    <source>
        <dbReference type="PROSITE-ProRule" id="PRU01161"/>
    </source>
</evidence>
<reference evidence="6 7" key="1">
    <citation type="submission" date="2018-10" db="EMBL/GenBank/DDBJ databases">
        <authorList>
            <person name="Zhang X."/>
        </authorList>
    </citation>
    <scope>NUCLEOTIDE SEQUENCE [LARGE SCALE GENOMIC DNA]</scope>
    <source>
        <strain evidence="6 7">SK-G1</strain>
    </source>
</reference>
<feature type="short sequence motif" description="GXSXG" evidence="4">
    <location>
        <begin position="38"/>
        <end position="42"/>
    </location>
</feature>
<dbReference type="KEGG" id="bacg:D2962_16255"/>
<dbReference type="Pfam" id="PF01734">
    <property type="entry name" value="Patatin"/>
    <property type="match status" value="1"/>
</dbReference>
<sequence length="296" mass="32652">MRYGIGLALSGGGVRGAVHLGVLKVLTQNGIYPDIISGTSAGSIAGALFAAGVDIEDFLEELKNIKPWKLLDPAFTPAYILVLLFYYWTSKPMVMWSFPDGLFKGEKIEQYLDGVLGGKKFDDLKIPLFVVSVNINTGETVIFCSKKNVPKEKIFNTVFITDARVAEAVRASISLPGIFVPKHIKGHKLVDGGIKDNIPVDILHHQGAKKVLAVDLGVTTGRAKADSMVEILMASVDIMGDELSYYIKKNYPGYYLYPDLQGVGYKDFRRIPDFVKYGEDVTRKALPDIKRFLQIS</sequence>
<dbReference type="PROSITE" id="PS51635">
    <property type="entry name" value="PNPLA"/>
    <property type="match status" value="1"/>
</dbReference>
<feature type="short sequence motif" description="DGA/G" evidence="4">
    <location>
        <begin position="191"/>
        <end position="193"/>
    </location>
</feature>
<feature type="short sequence motif" description="GXGXXG" evidence="4">
    <location>
        <begin position="11"/>
        <end position="16"/>
    </location>
</feature>
<name>A0A3G2R9Y5_9FIRM</name>
<dbReference type="InterPro" id="IPR016035">
    <property type="entry name" value="Acyl_Trfase/lysoPLipase"/>
</dbReference>